<keyword evidence="2" id="KW-1185">Reference proteome</keyword>
<gene>
    <name evidence="1" type="ORF">BT96DRAFT_829925</name>
</gene>
<name>A0A6A4H5G6_9AGAR</name>
<dbReference type="EMBL" id="ML769584">
    <property type="protein sequence ID" value="KAE9392948.1"/>
    <property type="molecule type" value="Genomic_DNA"/>
</dbReference>
<reference evidence="1" key="1">
    <citation type="journal article" date="2019" name="Environ. Microbiol.">
        <title>Fungal ecological strategies reflected in gene transcription - a case study of two litter decomposers.</title>
        <authorList>
            <person name="Barbi F."/>
            <person name="Kohler A."/>
            <person name="Barry K."/>
            <person name="Baskaran P."/>
            <person name="Daum C."/>
            <person name="Fauchery L."/>
            <person name="Ihrmark K."/>
            <person name="Kuo A."/>
            <person name="LaButti K."/>
            <person name="Lipzen A."/>
            <person name="Morin E."/>
            <person name="Grigoriev I.V."/>
            <person name="Henrissat B."/>
            <person name="Lindahl B."/>
            <person name="Martin F."/>
        </authorList>
    </citation>
    <scope>NUCLEOTIDE SEQUENCE</scope>
    <source>
        <strain evidence="1">JB14</strain>
    </source>
</reference>
<evidence type="ECO:0000313" key="2">
    <source>
        <dbReference type="Proteomes" id="UP000799118"/>
    </source>
</evidence>
<dbReference type="OrthoDB" id="66095at2759"/>
<organism evidence="1 2">
    <name type="scientific">Gymnopus androsaceus JB14</name>
    <dbReference type="NCBI Taxonomy" id="1447944"/>
    <lineage>
        <taxon>Eukaryota</taxon>
        <taxon>Fungi</taxon>
        <taxon>Dikarya</taxon>
        <taxon>Basidiomycota</taxon>
        <taxon>Agaricomycotina</taxon>
        <taxon>Agaricomycetes</taxon>
        <taxon>Agaricomycetidae</taxon>
        <taxon>Agaricales</taxon>
        <taxon>Marasmiineae</taxon>
        <taxon>Omphalotaceae</taxon>
        <taxon>Gymnopus</taxon>
    </lineage>
</organism>
<accession>A0A6A4H5G6</accession>
<protein>
    <submittedName>
        <fullName evidence="1">Uncharacterized protein</fullName>
    </submittedName>
</protein>
<evidence type="ECO:0000313" key="1">
    <source>
        <dbReference type="EMBL" id="KAE9392948.1"/>
    </source>
</evidence>
<dbReference type="Proteomes" id="UP000799118">
    <property type="component" value="Unassembled WGS sequence"/>
</dbReference>
<dbReference type="AlphaFoldDB" id="A0A6A4H5G6"/>
<proteinExistence type="predicted"/>
<sequence>MGSTLSTISSALTKESEPAYNGNPTEDDVTSVRDLFLCYLPLELIDLILEYAEYWPCIRCDSNYEIVAEASRAISNEAAWLYLMSPPIPPKDESKRRRIRKITFQMESHDQGWANTEIDQGTYNGSWSWFEAVIFRASVSPCWLDLTSDPTSPFNLGAKFNYSDLKELFPEPDPNGWHVQSNIVASKEPRWHSVTWTEFEDDSEAHRDPTSSKGREGFGHELVRSLEPGDRVMLIAKARFPGWSNHVFQGSIEIYYSV</sequence>